<evidence type="ECO:0000313" key="1">
    <source>
        <dbReference type="EMBL" id="KAF5785889.1"/>
    </source>
</evidence>
<gene>
    <name evidence="1" type="ORF">HanXRQr2_Chr10g0434121</name>
</gene>
<accession>A0A9K3HW87</accession>
<dbReference type="Proteomes" id="UP000215914">
    <property type="component" value="Unassembled WGS sequence"/>
</dbReference>
<dbReference type="EMBL" id="MNCJ02000325">
    <property type="protein sequence ID" value="KAF5785889.1"/>
    <property type="molecule type" value="Genomic_DNA"/>
</dbReference>
<dbReference type="EC" id="2.4.2.41" evidence="1"/>
<keyword evidence="1" id="KW-0328">Glycosyltransferase</keyword>
<reference evidence="1" key="2">
    <citation type="submission" date="2020-06" db="EMBL/GenBank/DDBJ databases">
        <title>Helianthus annuus Genome sequencing and assembly Release 2.</title>
        <authorList>
            <person name="Gouzy J."/>
            <person name="Langlade N."/>
            <person name="Munos S."/>
        </authorList>
    </citation>
    <scope>NUCLEOTIDE SEQUENCE</scope>
    <source>
        <tissue evidence="1">Leaves</tissue>
    </source>
</reference>
<keyword evidence="2" id="KW-1185">Reference proteome</keyword>
<name>A0A9K3HW87_HELAN</name>
<protein>
    <submittedName>
        <fullName evidence="1">Xylogalacturonan beta-1,3-xylosyltransferase</fullName>
        <ecNumber evidence="1">2.4.2.41</ecNumber>
    </submittedName>
</protein>
<reference evidence="1" key="1">
    <citation type="journal article" date="2017" name="Nature">
        <title>The sunflower genome provides insights into oil metabolism, flowering and Asterid evolution.</title>
        <authorList>
            <person name="Badouin H."/>
            <person name="Gouzy J."/>
            <person name="Grassa C.J."/>
            <person name="Murat F."/>
            <person name="Staton S.E."/>
            <person name="Cottret L."/>
            <person name="Lelandais-Briere C."/>
            <person name="Owens G.L."/>
            <person name="Carrere S."/>
            <person name="Mayjonade B."/>
            <person name="Legrand L."/>
            <person name="Gill N."/>
            <person name="Kane N.C."/>
            <person name="Bowers J.E."/>
            <person name="Hubner S."/>
            <person name="Bellec A."/>
            <person name="Berard A."/>
            <person name="Berges H."/>
            <person name="Blanchet N."/>
            <person name="Boniface M.C."/>
            <person name="Brunel D."/>
            <person name="Catrice O."/>
            <person name="Chaidir N."/>
            <person name="Claudel C."/>
            <person name="Donnadieu C."/>
            <person name="Faraut T."/>
            <person name="Fievet G."/>
            <person name="Helmstetter N."/>
            <person name="King M."/>
            <person name="Knapp S.J."/>
            <person name="Lai Z."/>
            <person name="Le Paslier M.C."/>
            <person name="Lippi Y."/>
            <person name="Lorenzon L."/>
            <person name="Mandel J.R."/>
            <person name="Marage G."/>
            <person name="Marchand G."/>
            <person name="Marquand E."/>
            <person name="Bret-Mestries E."/>
            <person name="Morien E."/>
            <person name="Nambeesan S."/>
            <person name="Nguyen T."/>
            <person name="Pegot-Espagnet P."/>
            <person name="Pouilly N."/>
            <person name="Raftis F."/>
            <person name="Sallet E."/>
            <person name="Schiex T."/>
            <person name="Thomas J."/>
            <person name="Vandecasteele C."/>
            <person name="Vares D."/>
            <person name="Vear F."/>
            <person name="Vautrin S."/>
            <person name="Crespi M."/>
            <person name="Mangin B."/>
            <person name="Burke J.M."/>
            <person name="Salse J."/>
            <person name="Munos S."/>
            <person name="Vincourt P."/>
            <person name="Rieseberg L.H."/>
            <person name="Langlade N.B."/>
        </authorList>
    </citation>
    <scope>NUCLEOTIDE SEQUENCE</scope>
    <source>
        <tissue evidence="1">Leaves</tissue>
    </source>
</reference>
<sequence>MHNGPMKYVYSIEGDFIEEMERKGNPMVARDPDEAHVFFIPISITNIVSYLYKPSEAFGF</sequence>
<dbReference type="Gramene" id="mRNA:HanXRQr2_Chr10g0434121">
    <property type="protein sequence ID" value="CDS:HanXRQr2_Chr10g0434121.1"/>
    <property type="gene ID" value="HanXRQr2_Chr10g0434121"/>
</dbReference>
<proteinExistence type="predicted"/>
<dbReference type="AlphaFoldDB" id="A0A9K3HW87"/>
<dbReference type="GO" id="GO:0102983">
    <property type="term" value="F:xylogalacturonan beta-1,3-xylosyltransferase activity"/>
    <property type="evidence" value="ECO:0007669"/>
    <property type="project" value="UniProtKB-EC"/>
</dbReference>
<evidence type="ECO:0000313" key="2">
    <source>
        <dbReference type="Proteomes" id="UP000215914"/>
    </source>
</evidence>
<organism evidence="1 2">
    <name type="scientific">Helianthus annuus</name>
    <name type="common">Common sunflower</name>
    <dbReference type="NCBI Taxonomy" id="4232"/>
    <lineage>
        <taxon>Eukaryota</taxon>
        <taxon>Viridiplantae</taxon>
        <taxon>Streptophyta</taxon>
        <taxon>Embryophyta</taxon>
        <taxon>Tracheophyta</taxon>
        <taxon>Spermatophyta</taxon>
        <taxon>Magnoliopsida</taxon>
        <taxon>eudicotyledons</taxon>
        <taxon>Gunneridae</taxon>
        <taxon>Pentapetalae</taxon>
        <taxon>asterids</taxon>
        <taxon>campanulids</taxon>
        <taxon>Asterales</taxon>
        <taxon>Asteraceae</taxon>
        <taxon>Asteroideae</taxon>
        <taxon>Heliantheae alliance</taxon>
        <taxon>Heliantheae</taxon>
        <taxon>Helianthus</taxon>
    </lineage>
</organism>
<comment type="caution">
    <text evidence="1">The sequence shown here is derived from an EMBL/GenBank/DDBJ whole genome shotgun (WGS) entry which is preliminary data.</text>
</comment>
<keyword evidence="1" id="KW-0808">Transferase</keyword>